<dbReference type="EMBL" id="MU251726">
    <property type="protein sequence ID" value="KAG9229846.1"/>
    <property type="molecule type" value="Genomic_DNA"/>
</dbReference>
<feature type="region of interest" description="Disordered" evidence="10">
    <location>
        <begin position="547"/>
        <end position="566"/>
    </location>
</feature>
<dbReference type="GO" id="GO:0005783">
    <property type="term" value="C:endoplasmic reticulum"/>
    <property type="evidence" value="ECO:0007669"/>
    <property type="project" value="TreeGrafter"/>
</dbReference>
<keyword evidence="9" id="KW-0326">Glycosidase</keyword>
<evidence type="ECO:0000256" key="9">
    <source>
        <dbReference type="RuleBase" id="RU361193"/>
    </source>
</evidence>
<feature type="disulfide bond" evidence="8">
    <location>
        <begin position="647"/>
        <end position="676"/>
    </location>
</feature>
<dbReference type="InterPro" id="IPR050749">
    <property type="entry name" value="Glycosyl_Hydrolase_47"/>
</dbReference>
<evidence type="ECO:0000256" key="7">
    <source>
        <dbReference type="PIRSR" id="PIRSR601382-2"/>
    </source>
</evidence>
<evidence type="ECO:0000256" key="8">
    <source>
        <dbReference type="PIRSR" id="PIRSR601382-3"/>
    </source>
</evidence>
<protein>
    <recommendedName>
        <fullName evidence="9">alpha-1,2-Mannosidase</fullName>
        <ecNumber evidence="9">3.2.1.-</ecNumber>
    </recommendedName>
</protein>
<dbReference type="GO" id="GO:0005509">
    <property type="term" value="F:calcium ion binding"/>
    <property type="evidence" value="ECO:0007669"/>
    <property type="project" value="InterPro"/>
</dbReference>
<feature type="compositionally biased region" description="Low complexity" evidence="10">
    <location>
        <begin position="833"/>
        <end position="843"/>
    </location>
</feature>
<dbReference type="Gene3D" id="1.50.10.10">
    <property type="match status" value="3"/>
</dbReference>
<dbReference type="InterPro" id="IPR036026">
    <property type="entry name" value="Seven-hairpin_glycosidases"/>
</dbReference>
<organism evidence="11 12">
    <name type="scientific">Amylocarpus encephaloides</name>
    <dbReference type="NCBI Taxonomy" id="45428"/>
    <lineage>
        <taxon>Eukaryota</taxon>
        <taxon>Fungi</taxon>
        <taxon>Dikarya</taxon>
        <taxon>Ascomycota</taxon>
        <taxon>Pezizomycotina</taxon>
        <taxon>Leotiomycetes</taxon>
        <taxon>Helotiales</taxon>
        <taxon>Helotiales incertae sedis</taxon>
        <taxon>Amylocarpus</taxon>
    </lineage>
</organism>
<dbReference type="GO" id="GO:0004571">
    <property type="term" value="F:mannosyl-oligosaccharide 1,2-alpha-mannosidase activity"/>
    <property type="evidence" value="ECO:0007669"/>
    <property type="project" value="InterPro"/>
</dbReference>
<name>A0A9P8C258_9HELO</name>
<dbReference type="InterPro" id="IPR001382">
    <property type="entry name" value="Glyco_hydro_47"/>
</dbReference>
<evidence type="ECO:0000256" key="10">
    <source>
        <dbReference type="SAM" id="MobiDB-lite"/>
    </source>
</evidence>
<feature type="region of interest" description="Disordered" evidence="10">
    <location>
        <begin position="800"/>
        <end position="819"/>
    </location>
</feature>
<keyword evidence="4 9" id="KW-0378">Hydrolase</keyword>
<evidence type="ECO:0000313" key="12">
    <source>
        <dbReference type="Proteomes" id="UP000824998"/>
    </source>
</evidence>
<evidence type="ECO:0000256" key="6">
    <source>
        <dbReference type="PIRSR" id="PIRSR601382-1"/>
    </source>
</evidence>
<evidence type="ECO:0000256" key="2">
    <source>
        <dbReference type="ARBA" id="ARBA00004922"/>
    </source>
</evidence>
<dbReference type="GO" id="GO:0016020">
    <property type="term" value="C:membrane"/>
    <property type="evidence" value="ECO:0007669"/>
    <property type="project" value="InterPro"/>
</dbReference>
<dbReference type="InterPro" id="IPR012341">
    <property type="entry name" value="6hp_glycosidase-like_sf"/>
</dbReference>
<keyword evidence="7" id="KW-0106">Calcium</keyword>
<gene>
    <name evidence="11" type="ORF">BJ875DRAFT_175964</name>
</gene>
<dbReference type="PANTHER" id="PTHR11742">
    <property type="entry name" value="MANNOSYL-OLIGOSACCHARIDE ALPHA-1,2-MANNOSIDASE-RELATED"/>
    <property type="match status" value="1"/>
</dbReference>
<feature type="compositionally biased region" description="Polar residues" evidence="10">
    <location>
        <begin position="512"/>
        <end position="526"/>
    </location>
</feature>
<feature type="region of interest" description="Disordered" evidence="10">
    <location>
        <begin position="827"/>
        <end position="850"/>
    </location>
</feature>
<accession>A0A9P8C258</accession>
<keyword evidence="7" id="KW-0479">Metal-binding</keyword>
<reference evidence="11" key="1">
    <citation type="journal article" date="2021" name="IMA Fungus">
        <title>Genomic characterization of three marine fungi, including Emericellopsis atlantica sp. nov. with signatures of a generalist lifestyle and marine biomass degradation.</title>
        <authorList>
            <person name="Hagestad O.C."/>
            <person name="Hou L."/>
            <person name="Andersen J.H."/>
            <person name="Hansen E.H."/>
            <person name="Altermark B."/>
            <person name="Li C."/>
            <person name="Kuhnert E."/>
            <person name="Cox R.J."/>
            <person name="Crous P.W."/>
            <person name="Spatafora J.W."/>
            <person name="Lail K."/>
            <person name="Amirebrahimi M."/>
            <person name="Lipzen A."/>
            <person name="Pangilinan J."/>
            <person name="Andreopoulos W."/>
            <person name="Hayes R.D."/>
            <person name="Ng V."/>
            <person name="Grigoriev I.V."/>
            <person name="Jackson S.A."/>
            <person name="Sutton T.D.S."/>
            <person name="Dobson A.D.W."/>
            <person name="Rama T."/>
        </authorList>
    </citation>
    <scope>NUCLEOTIDE SEQUENCE</scope>
    <source>
        <strain evidence="11">TRa018bII</strain>
    </source>
</reference>
<dbReference type="SUPFAM" id="SSF48225">
    <property type="entry name" value="Seven-hairpin glycosidases"/>
    <property type="match status" value="1"/>
</dbReference>
<feature type="compositionally biased region" description="Polar residues" evidence="10">
    <location>
        <begin position="805"/>
        <end position="819"/>
    </location>
</feature>
<dbReference type="GO" id="GO:0005975">
    <property type="term" value="P:carbohydrate metabolic process"/>
    <property type="evidence" value="ECO:0007669"/>
    <property type="project" value="InterPro"/>
</dbReference>
<dbReference type="GO" id="GO:0036503">
    <property type="term" value="P:ERAD pathway"/>
    <property type="evidence" value="ECO:0007669"/>
    <property type="project" value="UniProtKB-ARBA"/>
</dbReference>
<feature type="active site" evidence="6">
    <location>
        <position position="572"/>
    </location>
</feature>
<dbReference type="Proteomes" id="UP000824998">
    <property type="component" value="Unassembled WGS sequence"/>
</dbReference>
<feature type="active site" description="Proton donor" evidence="6">
    <location>
        <position position="296"/>
    </location>
</feature>
<evidence type="ECO:0000256" key="5">
    <source>
        <dbReference type="ARBA" id="ARBA00023157"/>
    </source>
</evidence>
<feature type="active site" description="Proton donor" evidence="6">
    <location>
        <position position="690"/>
    </location>
</feature>
<dbReference type="PANTHER" id="PTHR11742:SF103">
    <property type="entry name" value="ENDOPLASMIC RETICULUM MANNOSIDASE MNL2-RELATED"/>
    <property type="match status" value="1"/>
</dbReference>
<proteinExistence type="inferred from homology"/>
<comment type="similarity">
    <text evidence="3 9">Belongs to the glycosyl hydrolase 47 family.</text>
</comment>
<dbReference type="OrthoDB" id="10052040at2759"/>
<evidence type="ECO:0000313" key="11">
    <source>
        <dbReference type="EMBL" id="KAG9229846.1"/>
    </source>
</evidence>
<evidence type="ECO:0000256" key="4">
    <source>
        <dbReference type="ARBA" id="ARBA00022801"/>
    </source>
</evidence>
<evidence type="ECO:0000256" key="3">
    <source>
        <dbReference type="ARBA" id="ARBA00007658"/>
    </source>
</evidence>
<feature type="region of interest" description="Disordered" evidence="10">
    <location>
        <begin position="757"/>
        <end position="792"/>
    </location>
</feature>
<dbReference type="Pfam" id="PF01532">
    <property type="entry name" value="Glyco_hydro_47"/>
    <property type="match status" value="1"/>
</dbReference>
<keyword evidence="5 8" id="KW-1015">Disulfide bond</keyword>
<comment type="caution">
    <text evidence="11">The sequence shown here is derived from an EMBL/GenBank/DDBJ whole genome shotgun (WGS) entry which is preliminary data.</text>
</comment>
<dbReference type="PRINTS" id="PR00747">
    <property type="entry name" value="GLYHDRLASE47"/>
</dbReference>
<comment type="cofactor">
    <cofactor evidence="1 7">
        <name>Ca(2+)</name>
        <dbReference type="ChEBI" id="CHEBI:29108"/>
    </cofactor>
</comment>
<dbReference type="AlphaFoldDB" id="A0A9P8C258"/>
<evidence type="ECO:0000256" key="1">
    <source>
        <dbReference type="ARBA" id="ARBA00001913"/>
    </source>
</evidence>
<feature type="active site" evidence="6">
    <location>
        <position position="885"/>
    </location>
</feature>
<comment type="pathway">
    <text evidence="2">Protein modification; protein glycosylation.</text>
</comment>
<dbReference type="EC" id="3.2.1.-" evidence="9"/>
<keyword evidence="12" id="KW-1185">Reference proteome</keyword>
<sequence>MLRLRRYRVFLFFASVIAYLFVRISSKSEWIQYGNEDVRHVLQKGEEKPIPFTLAKPKTKALDPQLPSQPQETKEVLIDHSRPTAASPPTTSINTNLQTKPSTLAEALPSTPLVAVIPPIPLPDRKLPPANIHGTDEDPVDDVHPIAPPGRQELPELPEEPSSTIHWQKQTEHFPIATGSLIHLPTGNPVEIPRIQFKFDDETTDAKISREKRQTEVRVEFQKAWMGYRKYAWLHDELSPVTGQFRDPFCGWAATLVDALDTLWIMGLREEFEEAVGDLKLIDFTTSPRGDIPMFETTIRYLGGLVAAYDVSEGKYATLLDKAIELAEVLMGAFDTPNRMPVLYYRWKPAFASQPHRASQRANLAELGSLSLEFTRLAQITKEPRYYDAVARVTNALSEWQDRGTPLDGVFPENVDASGCNRTEEILNEQPASTPIIPYNPENSEEEPTGYQAPMLETVPNSKQKREPSKDAQSGPGSLKLQIVPGEPSKGQITGWETHHADGGLNMKRQLSAGTGNESVDSSPRNPMTGLPLDMSEEGTATVEAEAAKKACQPQGLESTGSDKFSMGGGQDSTYEYLPKQYLLLGGLEGKYRKMFNMTMNAVRKHMLYRPMVPGNEDILFTGSLSIYPGIRDEDPVLTTEVEHLTCFIGGMVGLGSKVFDIAGDLELAKKLTDGCVWAYQSTALGIMPEGGHVLPCQSSEHCTWNETYYHEALDPMGSRRDEGVAEYEANKEARKKEMELARVAAKDQNKLVAATAAKEATEEASEELDLKDPTASIKIALPEGEEPPLMKRQLGDRIDDASFKPSSKDPTYQETVESTAAELREEADAGQNNPLPLLAPNDDALEDPSKPLTHAEYVASRIKQENLPGGYTMIRSAKYILRPEAIESVWYMYRITGDRSWQDKGWNMFTSIRNATSTEFGNSAIADVTTNPPYLEDEMESFWLSETLKYFYLLYSTPDTISLDNWVLNTEAHPFKRPA</sequence>
<feature type="region of interest" description="Disordered" evidence="10">
    <location>
        <begin position="424"/>
        <end position="540"/>
    </location>
</feature>
<feature type="binding site" evidence="7">
    <location>
        <position position="971"/>
    </location>
    <ligand>
        <name>Ca(2+)</name>
        <dbReference type="ChEBI" id="CHEBI:29108"/>
    </ligand>
</feature>